<dbReference type="InterPro" id="IPR011762">
    <property type="entry name" value="COA_CT_N"/>
</dbReference>
<dbReference type="KEGG" id="aft:BBF96_05030"/>
<dbReference type="PANTHER" id="PTHR43842">
    <property type="entry name" value="PROPIONYL-COA CARBOXYLASE BETA CHAIN"/>
    <property type="match status" value="1"/>
</dbReference>
<dbReference type="EMBL" id="CP016379">
    <property type="protein sequence ID" value="AZR72811.1"/>
    <property type="molecule type" value="Genomic_DNA"/>
</dbReference>
<gene>
    <name evidence="4" type="ORF">BBF96_05030</name>
</gene>
<organism evidence="4 5">
    <name type="scientific">Anoxybacter fermentans</name>
    <dbReference type="NCBI Taxonomy" id="1323375"/>
    <lineage>
        <taxon>Bacteria</taxon>
        <taxon>Bacillati</taxon>
        <taxon>Bacillota</taxon>
        <taxon>Clostridia</taxon>
        <taxon>Halanaerobiales</taxon>
        <taxon>Anoxybacter</taxon>
    </lineage>
</organism>
<dbReference type="GO" id="GO:0016740">
    <property type="term" value="F:transferase activity"/>
    <property type="evidence" value="ECO:0007669"/>
    <property type="project" value="UniProtKB-KW"/>
</dbReference>
<evidence type="ECO:0000256" key="1">
    <source>
        <dbReference type="ARBA" id="ARBA00006102"/>
    </source>
</evidence>
<dbReference type="Pfam" id="PF01039">
    <property type="entry name" value="Carboxyl_trans"/>
    <property type="match status" value="1"/>
</dbReference>
<dbReference type="Proteomes" id="UP000267250">
    <property type="component" value="Chromosome"/>
</dbReference>
<dbReference type="InterPro" id="IPR011763">
    <property type="entry name" value="COA_CT_C"/>
</dbReference>
<protein>
    <submittedName>
        <fullName evidence="4">Methylmalonyl-CoA carboxyltransferase</fullName>
    </submittedName>
</protein>
<feature type="domain" description="CoA carboxyltransferase C-terminal" evidence="3">
    <location>
        <begin position="270"/>
        <end position="505"/>
    </location>
</feature>
<sequence length="523" mass="57554">MVNKEEQFNTEEKIKELKELKEKIRLGGGEKAIEKQHKKGKYTARERIEKLLDPGSFQELSMFVSHRCTDLGMADREVPGEGVVVGYGTIDNRLVYVFAQDFTVMGGSLGEAHAQKIVKVMDLALKNGAPLIGLNDSGGARIQEGVDALNGYGNIFFRNTISSGVIPQISVILGPCAGGAVYSPAITDFIFMVDQISKMFITGPDVIKKVTGEEISPEALGGAAIHNKISGNAHFMAQSEDECFEMIRALLSYIPSNNQEDPPYYTPTDPPDRETPELIDIVPANPKKCYDMRNVINIILDKDSFMEVHSHFAENIIVGFGRLNGRTVGVIANNPNNIGGCLDIDASDKAARFIRFCDCFNIPLITLVDTPGYMPGTNQEYGGIIRHGAKLLYAYSEATVPKITLIVRKAYGGAYLGMCSQSLGADIVYAWPIAEIAVMGPEGATNIIYRKEIANAENPEEVRQAKIKEYRDHFANPYVAAKRGMIDDVINIAETRIALINALEMCQNKREYRPPKKHGNIPL</sequence>
<dbReference type="GO" id="GO:0003989">
    <property type="term" value="F:acetyl-CoA carboxylase activity"/>
    <property type="evidence" value="ECO:0007669"/>
    <property type="project" value="UniProtKB-ARBA"/>
</dbReference>
<evidence type="ECO:0000259" key="3">
    <source>
        <dbReference type="PROSITE" id="PS50989"/>
    </source>
</evidence>
<keyword evidence="5" id="KW-1185">Reference proteome</keyword>
<dbReference type="SUPFAM" id="SSF52096">
    <property type="entry name" value="ClpP/crotonase"/>
    <property type="match status" value="2"/>
</dbReference>
<dbReference type="PROSITE" id="PS50989">
    <property type="entry name" value="COA_CT_CTER"/>
    <property type="match status" value="1"/>
</dbReference>
<dbReference type="RefSeq" id="WP_127016146.1">
    <property type="nucleotide sequence ID" value="NZ_CP016379.1"/>
</dbReference>
<comment type="similarity">
    <text evidence="1">Belongs to the AccD/PCCB family.</text>
</comment>
<dbReference type="GO" id="GO:0009317">
    <property type="term" value="C:acetyl-CoA carboxylase complex"/>
    <property type="evidence" value="ECO:0007669"/>
    <property type="project" value="UniProtKB-ARBA"/>
</dbReference>
<dbReference type="InterPro" id="IPR029045">
    <property type="entry name" value="ClpP/crotonase-like_dom_sf"/>
</dbReference>
<dbReference type="InterPro" id="IPR051047">
    <property type="entry name" value="AccD/PCCB"/>
</dbReference>
<name>A0A3Q9HQ03_9FIRM</name>
<keyword evidence="4" id="KW-0808">Transferase</keyword>
<dbReference type="GO" id="GO:0004658">
    <property type="term" value="F:propionyl-CoA carboxylase activity"/>
    <property type="evidence" value="ECO:0007669"/>
    <property type="project" value="UniProtKB-ARBA"/>
</dbReference>
<proteinExistence type="inferred from homology"/>
<evidence type="ECO:0000313" key="4">
    <source>
        <dbReference type="EMBL" id="AZR72811.1"/>
    </source>
</evidence>
<evidence type="ECO:0000313" key="5">
    <source>
        <dbReference type="Proteomes" id="UP000267250"/>
    </source>
</evidence>
<dbReference type="PROSITE" id="PS50980">
    <property type="entry name" value="COA_CT_NTER"/>
    <property type="match status" value="1"/>
</dbReference>
<dbReference type="Gene3D" id="3.90.226.10">
    <property type="entry name" value="2-enoyl-CoA Hydratase, Chain A, domain 1"/>
    <property type="match status" value="2"/>
</dbReference>
<evidence type="ECO:0000259" key="2">
    <source>
        <dbReference type="PROSITE" id="PS50980"/>
    </source>
</evidence>
<accession>A0A3Q9HQ03</accession>
<dbReference type="InterPro" id="IPR034733">
    <property type="entry name" value="AcCoA_carboxyl_beta"/>
</dbReference>
<feature type="domain" description="CoA carboxyltransferase N-terminal" evidence="2">
    <location>
        <begin position="10"/>
        <end position="266"/>
    </location>
</feature>
<dbReference type="FunFam" id="3.90.226.10:FF:000016">
    <property type="entry name" value="Propionyl-CoA carboxylase, beta subunit"/>
    <property type="match status" value="1"/>
</dbReference>
<dbReference type="PANTHER" id="PTHR43842:SF2">
    <property type="entry name" value="PROPIONYL-COA CARBOXYLASE BETA CHAIN, MITOCHONDRIAL"/>
    <property type="match status" value="1"/>
</dbReference>
<dbReference type="FunFam" id="3.90.226.10:FF:000017">
    <property type="entry name" value="Propionyl-CoA carboxylase subunit beta 5"/>
    <property type="match status" value="1"/>
</dbReference>
<dbReference type="OrthoDB" id="9803706at2"/>
<reference evidence="4 5" key="1">
    <citation type="submission" date="2016-07" db="EMBL/GenBank/DDBJ databases">
        <title>Genome and transcriptome analysis of iron-reducing fermentative bacteria Anoxybacter fermentans.</title>
        <authorList>
            <person name="Zeng X."/>
            <person name="Shao Z."/>
        </authorList>
    </citation>
    <scope>NUCLEOTIDE SEQUENCE [LARGE SCALE GENOMIC DNA]</scope>
    <source>
        <strain evidence="4 5">DY22613</strain>
    </source>
</reference>
<dbReference type="AlphaFoldDB" id="A0A3Q9HQ03"/>
<dbReference type="GO" id="GO:0015977">
    <property type="term" value="P:carbon fixation"/>
    <property type="evidence" value="ECO:0007669"/>
    <property type="project" value="UniProtKB-ARBA"/>
</dbReference>